<accession>A0A1X4JLS7</accession>
<proteinExistence type="predicted"/>
<gene>
    <name evidence="1" type="ORF">B9D04_03975</name>
</gene>
<dbReference type="SUPFAM" id="SSF52540">
    <property type="entry name" value="P-loop containing nucleoside triphosphate hydrolases"/>
    <property type="match status" value="1"/>
</dbReference>
<sequence length="132" mass="15442">MNTKNKFIAFIGLPGSGKSTTAKELAKLMHTQYVYNEPEENEWNDLVTRREFYGPFNGLLWFRNTRVKGLLEAYDKFRQGNHVTAYLLHDTTCEIRPVHNLYHSFSITGRVQPCSTYKNTQKSRRFKLKSGF</sequence>
<dbReference type="Gene3D" id="3.40.50.300">
    <property type="entry name" value="P-loop containing nucleotide triphosphate hydrolases"/>
    <property type="match status" value="1"/>
</dbReference>
<comment type="caution">
    <text evidence="1">The sequence shown here is derived from an EMBL/GenBank/DDBJ whole genome shotgun (WGS) entry which is preliminary data.</text>
</comment>
<dbReference type="InterPro" id="IPR027417">
    <property type="entry name" value="P-loop_NTPase"/>
</dbReference>
<dbReference type="Proteomes" id="UP000193588">
    <property type="component" value="Unassembled WGS sequence"/>
</dbReference>
<protein>
    <submittedName>
        <fullName evidence="1">Uncharacterized protein</fullName>
    </submittedName>
</protein>
<evidence type="ECO:0000313" key="1">
    <source>
        <dbReference type="EMBL" id="OSP89689.1"/>
    </source>
</evidence>
<organism evidence="1 2">
    <name type="scientific">Weissella cibaria</name>
    <dbReference type="NCBI Taxonomy" id="137591"/>
    <lineage>
        <taxon>Bacteria</taxon>
        <taxon>Bacillati</taxon>
        <taxon>Bacillota</taxon>
        <taxon>Bacilli</taxon>
        <taxon>Lactobacillales</taxon>
        <taxon>Lactobacillaceae</taxon>
        <taxon>Weissella</taxon>
    </lineage>
</organism>
<reference evidence="1 2" key="1">
    <citation type="submission" date="2017-04" db="EMBL/GenBank/DDBJ databases">
        <title>The genome sequence of Weissella cibaria isolated from wild Drosophila.</title>
        <authorList>
            <person name="Ricks N.J."/>
            <person name="Carroll C."/>
            <person name="Walters A."/>
            <person name="Newell P.D."/>
            <person name="Chaston J.M."/>
        </authorList>
    </citation>
    <scope>NUCLEOTIDE SEQUENCE [LARGE SCALE GENOMIC DNA]</scope>
    <source>
        <strain evidence="1 2">DmW_103</strain>
    </source>
</reference>
<name>A0A1X4JLS7_9LACO</name>
<dbReference type="EMBL" id="NDXJ01000005">
    <property type="protein sequence ID" value="OSP89689.1"/>
    <property type="molecule type" value="Genomic_DNA"/>
</dbReference>
<dbReference type="AlphaFoldDB" id="A0A1X4JLS7"/>
<dbReference type="RefSeq" id="WP_085638071.1">
    <property type="nucleotide sequence ID" value="NZ_NDXJ01000005.1"/>
</dbReference>
<evidence type="ECO:0000313" key="2">
    <source>
        <dbReference type="Proteomes" id="UP000193588"/>
    </source>
</evidence>